<dbReference type="InterPro" id="IPR002901">
    <property type="entry name" value="MGlyc_endo_b_GlcNAc-like_dom"/>
</dbReference>
<dbReference type="SMART" id="SM00257">
    <property type="entry name" value="LysM"/>
    <property type="match status" value="1"/>
</dbReference>
<dbReference type="InterPro" id="IPR036779">
    <property type="entry name" value="LysM_dom_sf"/>
</dbReference>
<protein>
    <recommendedName>
        <fullName evidence="4">Peptidoglycan hydrolase</fullName>
    </recommendedName>
</protein>
<proteinExistence type="predicted"/>
<dbReference type="OrthoDB" id="977752at2"/>
<dbReference type="PANTHER" id="PTHR33308:SF9">
    <property type="entry name" value="PEPTIDOGLYCAN HYDROLASE FLGJ"/>
    <property type="match status" value="1"/>
</dbReference>
<dbReference type="Pfam" id="PF01832">
    <property type="entry name" value="Glucosaminidase"/>
    <property type="match status" value="1"/>
</dbReference>
<dbReference type="Proteomes" id="UP000292884">
    <property type="component" value="Unassembled WGS sequence"/>
</dbReference>
<dbReference type="PANTHER" id="PTHR33308">
    <property type="entry name" value="PEPTIDOGLYCAN HYDROLASE FLGJ"/>
    <property type="match status" value="1"/>
</dbReference>
<dbReference type="GO" id="GO:0004040">
    <property type="term" value="F:amidase activity"/>
    <property type="evidence" value="ECO:0007669"/>
    <property type="project" value="InterPro"/>
</dbReference>
<dbReference type="PROSITE" id="PS51782">
    <property type="entry name" value="LYSM"/>
    <property type="match status" value="1"/>
</dbReference>
<dbReference type="GO" id="GO:0031640">
    <property type="term" value="P:killing of cells of another organism"/>
    <property type="evidence" value="ECO:0007669"/>
    <property type="project" value="UniProtKB-KW"/>
</dbReference>
<comment type="caution">
    <text evidence="6">The sequence shown here is derived from an EMBL/GenBank/DDBJ whole genome shotgun (WGS) entry which is preliminary data.</text>
</comment>
<dbReference type="SUPFAM" id="SSF54106">
    <property type="entry name" value="LysM domain"/>
    <property type="match status" value="1"/>
</dbReference>
<dbReference type="Gene3D" id="1.10.530.10">
    <property type="match status" value="1"/>
</dbReference>
<evidence type="ECO:0000256" key="2">
    <source>
        <dbReference type="ARBA" id="ARBA00022638"/>
    </source>
</evidence>
<dbReference type="AlphaFoldDB" id="A0A4R0N1J3"/>
<dbReference type="GO" id="GO:0042742">
    <property type="term" value="P:defense response to bacterium"/>
    <property type="evidence" value="ECO:0007669"/>
    <property type="project" value="UniProtKB-KW"/>
</dbReference>
<evidence type="ECO:0000256" key="4">
    <source>
        <dbReference type="ARBA" id="ARBA00032108"/>
    </source>
</evidence>
<evidence type="ECO:0000313" key="6">
    <source>
        <dbReference type="EMBL" id="TCC93678.1"/>
    </source>
</evidence>
<dbReference type="Pfam" id="PF01476">
    <property type="entry name" value="LysM"/>
    <property type="match status" value="1"/>
</dbReference>
<feature type="domain" description="LysM" evidence="5">
    <location>
        <begin position="190"/>
        <end position="233"/>
    </location>
</feature>
<keyword evidence="1" id="KW-0929">Antimicrobial</keyword>
<dbReference type="RefSeq" id="WP_131551544.1">
    <property type="nucleotide sequence ID" value="NZ_SJSK01000001.1"/>
</dbReference>
<evidence type="ECO:0000259" key="5">
    <source>
        <dbReference type="PROSITE" id="PS51782"/>
    </source>
</evidence>
<sequence>MKKIFTFCLFILILSKVKAQSTEDYIAEHVNHAQELMRIHQLPASLILAVAIHESAAGKSKIAKYLNNHFGVKGENSSAEIRSAYRDYPTVDSSYNHFVSFLHSRTYFNVLFGKYDQYDFRNWARGIQRGGYAHSRTWSSQVIALINKYQLYLYDERPDDYTEPVPPVSEVAVKKTTSRGRIKSSTKKTNIYTVKKGDNLNKLAERIGTTSAALMKKNGLKSAALQPGQKLKL</sequence>
<dbReference type="InterPro" id="IPR018392">
    <property type="entry name" value="LysM"/>
</dbReference>
<accession>A0A4R0N1J3</accession>
<dbReference type="CDD" id="cd00118">
    <property type="entry name" value="LysM"/>
    <property type="match status" value="1"/>
</dbReference>
<dbReference type="InterPro" id="IPR051056">
    <property type="entry name" value="Glycosyl_Hydrolase_73"/>
</dbReference>
<keyword evidence="3" id="KW-0378">Hydrolase</keyword>
<keyword evidence="2" id="KW-0081">Bacteriolytic enzyme</keyword>
<organism evidence="6 7">
    <name type="scientific">Pedobacter frigiditerrae</name>
    <dbReference type="NCBI Taxonomy" id="2530452"/>
    <lineage>
        <taxon>Bacteria</taxon>
        <taxon>Pseudomonadati</taxon>
        <taxon>Bacteroidota</taxon>
        <taxon>Sphingobacteriia</taxon>
        <taxon>Sphingobacteriales</taxon>
        <taxon>Sphingobacteriaceae</taxon>
        <taxon>Pedobacter</taxon>
    </lineage>
</organism>
<dbReference type="EMBL" id="SJSK01000001">
    <property type="protein sequence ID" value="TCC93678.1"/>
    <property type="molecule type" value="Genomic_DNA"/>
</dbReference>
<evidence type="ECO:0000256" key="3">
    <source>
        <dbReference type="ARBA" id="ARBA00022801"/>
    </source>
</evidence>
<name>A0A4R0N1J3_9SPHI</name>
<keyword evidence="7" id="KW-1185">Reference proteome</keyword>
<reference evidence="6 7" key="1">
    <citation type="submission" date="2019-02" db="EMBL/GenBank/DDBJ databases">
        <title>Pedobacter sp. RP-1-13 sp. nov., isolated from Arctic soil.</title>
        <authorList>
            <person name="Dahal R.H."/>
        </authorList>
    </citation>
    <scope>NUCLEOTIDE SEQUENCE [LARGE SCALE GENOMIC DNA]</scope>
    <source>
        <strain evidence="6 7">RP-1-13</strain>
    </source>
</reference>
<gene>
    <name evidence="6" type="ORF">EZ428_02600</name>
</gene>
<evidence type="ECO:0000256" key="1">
    <source>
        <dbReference type="ARBA" id="ARBA00022529"/>
    </source>
</evidence>
<dbReference type="SMART" id="SM00047">
    <property type="entry name" value="LYZ2"/>
    <property type="match status" value="1"/>
</dbReference>
<evidence type="ECO:0000313" key="7">
    <source>
        <dbReference type="Proteomes" id="UP000292884"/>
    </source>
</evidence>
<dbReference type="Gene3D" id="3.10.350.10">
    <property type="entry name" value="LysM domain"/>
    <property type="match status" value="1"/>
</dbReference>